<reference evidence="3" key="2">
    <citation type="submission" date="2020-10" db="UniProtKB">
        <authorList>
            <consortium name="WormBaseParasite"/>
        </authorList>
    </citation>
    <scope>IDENTIFICATION</scope>
</reference>
<reference evidence="2" key="1">
    <citation type="journal article" date="2013" name="Genetics">
        <title>The draft genome and transcriptome of Panagrellus redivivus are shaped by the harsh demands of a free-living lifestyle.</title>
        <authorList>
            <person name="Srinivasan J."/>
            <person name="Dillman A.R."/>
            <person name="Macchietto M.G."/>
            <person name="Heikkinen L."/>
            <person name="Lakso M."/>
            <person name="Fracchia K.M."/>
            <person name="Antoshechkin I."/>
            <person name="Mortazavi A."/>
            <person name="Wong G."/>
            <person name="Sternberg P.W."/>
        </authorList>
    </citation>
    <scope>NUCLEOTIDE SEQUENCE [LARGE SCALE GENOMIC DNA]</scope>
    <source>
        <strain evidence="2">MT8872</strain>
    </source>
</reference>
<feature type="compositionally biased region" description="Polar residues" evidence="1">
    <location>
        <begin position="592"/>
        <end position="609"/>
    </location>
</feature>
<feature type="compositionally biased region" description="Polar residues" evidence="1">
    <location>
        <begin position="103"/>
        <end position="114"/>
    </location>
</feature>
<feature type="compositionally biased region" description="Polar residues" evidence="1">
    <location>
        <begin position="273"/>
        <end position="293"/>
    </location>
</feature>
<feature type="compositionally biased region" description="Polar residues" evidence="1">
    <location>
        <begin position="171"/>
        <end position="185"/>
    </location>
</feature>
<keyword evidence="2" id="KW-1185">Reference proteome</keyword>
<dbReference type="WBParaSite" id="Pan_g19952.t1">
    <property type="protein sequence ID" value="Pan_g19952.t1"/>
    <property type="gene ID" value="Pan_g19952"/>
</dbReference>
<evidence type="ECO:0000313" key="3">
    <source>
        <dbReference type="WBParaSite" id="Pan_g19952.t1"/>
    </source>
</evidence>
<feature type="region of interest" description="Disordered" evidence="1">
    <location>
        <begin position="252"/>
        <end position="316"/>
    </location>
</feature>
<evidence type="ECO:0000256" key="1">
    <source>
        <dbReference type="SAM" id="MobiDB-lite"/>
    </source>
</evidence>
<sequence>MDYGAFECMRERLFNRSYAVDRRLPEDTLNDSVYKTHLTVRYNQERRMSKFDKNNKEIVVSAVREEMSDIQSTATFTSPSLPQACLATALCTTTVAMSEKSKGNPSTTTQNGLPSGQKPPKRTRKDSGTPFLTPRTFTRSVTKLLGQVEDPKLKPIAVNSEKPAASKRTRTPSVAVSHPPSNSGTPFLAPRTFTRSVRKLLGTAVDDDLQTDVLNPERSSVSKTRAGSEAVGSLSTTESSYAVQIEAVSPNVSVGTDFAPPPVKKRGRPRKTVQPTPASVNPPSTFTSLQSVIPSKPLNPEASAISSRKRTPSVAASPPPVIIVEEAIDIPHDSTQLQTTDKGIPSKAVELVPVSSPSNQIPTANQPGLSSLLPTSAPLQALPINQVSSEIQQSTVDLAVPDRKRTYSNANLEPSSMPEPSIVTIESPPCVKSNGNVSDVSPIARVEPDYPLIPPATVEVTTSSLIQLDVANGSDAPTLPITTPHHSLVNDTSNTISIGPENYFDDLDFEPPSKRWKHHAPPPLEDPTPVGIQITTDSQQAEVRGTASHGDLPAQPSVQHDGLDLQNEFPITSPDARMNPTQQPEYEPIPTPFSSIDEQPVANQSKQRPLITPSQLPLCYAMATNSICSPGASFKAIVQ</sequence>
<feature type="region of interest" description="Disordered" evidence="1">
    <location>
        <begin position="98"/>
        <end position="138"/>
    </location>
</feature>
<dbReference type="AlphaFoldDB" id="A0A7E4VFR6"/>
<name>A0A7E4VFR6_PANRE</name>
<organism evidence="2 3">
    <name type="scientific">Panagrellus redivivus</name>
    <name type="common">Microworm</name>
    <dbReference type="NCBI Taxonomy" id="6233"/>
    <lineage>
        <taxon>Eukaryota</taxon>
        <taxon>Metazoa</taxon>
        <taxon>Ecdysozoa</taxon>
        <taxon>Nematoda</taxon>
        <taxon>Chromadorea</taxon>
        <taxon>Rhabditida</taxon>
        <taxon>Tylenchina</taxon>
        <taxon>Panagrolaimomorpha</taxon>
        <taxon>Panagrolaimoidea</taxon>
        <taxon>Panagrolaimidae</taxon>
        <taxon>Panagrellus</taxon>
    </lineage>
</organism>
<feature type="region of interest" description="Disordered" evidence="1">
    <location>
        <begin position="154"/>
        <end position="189"/>
    </location>
</feature>
<accession>A0A7E4VFR6</accession>
<proteinExistence type="predicted"/>
<feature type="region of interest" description="Disordered" evidence="1">
    <location>
        <begin position="538"/>
        <end position="609"/>
    </location>
</feature>
<evidence type="ECO:0000313" key="2">
    <source>
        <dbReference type="Proteomes" id="UP000492821"/>
    </source>
</evidence>
<dbReference type="Proteomes" id="UP000492821">
    <property type="component" value="Unassembled WGS sequence"/>
</dbReference>
<protein>
    <submittedName>
        <fullName evidence="3">INCENP_ARK-bind domain-containing protein</fullName>
    </submittedName>
</protein>